<comment type="similarity">
    <text evidence="1">Belongs to the AAA ATPase family.</text>
</comment>
<proteinExistence type="inferred from homology"/>
<dbReference type="SMART" id="SM00382">
    <property type="entry name" value="AAA"/>
    <property type="match status" value="1"/>
</dbReference>
<organism evidence="5 6">
    <name type="scientific">Sphingomonas pokkalii</name>
    <dbReference type="NCBI Taxonomy" id="2175090"/>
    <lineage>
        <taxon>Bacteria</taxon>
        <taxon>Pseudomonadati</taxon>
        <taxon>Pseudomonadota</taxon>
        <taxon>Alphaproteobacteria</taxon>
        <taxon>Sphingomonadales</taxon>
        <taxon>Sphingomonadaceae</taxon>
        <taxon>Sphingomonas</taxon>
    </lineage>
</organism>
<dbReference type="Proteomes" id="UP000245890">
    <property type="component" value="Unassembled WGS sequence"/>
</dbReference>
<dbReference type="InterPro" id="IPR003593">
    <property type="entry name" value="AAA+_ATPase"/>
</dbReference>
<evidence type="ECO:0000256" key="1">
    <source>
        <dbReference type="ARBA" id="ARBA00006914"/>
    </source>
</evidence>
<sequence>MVEGVRPVTPLAANIRAIEAELDWLEAVIAARLAAFADPAASPQAPLPPMLDHATALAEIVDSLALDAADRLILALVLAPCLSPARLDPFLLRNAAIERRFTEFGGIAGQVHGGLVPTAETARFLISFGPLRRDEMLDPAFLFDHLLVRRGIIEIDPAPMGEPPLAGIIRLTRYGLHLALRGEKEAMQAGMEFPAERISTPLDWDDLVVDAATMRQIQMVGHWIEHGGRLMGEWKLARRLKPGYRCLFHGPPGTGKTLAACLLGKRHGLPVYRVDLSRVVSKWIGETEKNLAALFDQACDRNWILFFDEADALFGKRTEAHSANDRAANHQIAYLLQRLESYPGIAILASNQIDHLDAAFARRFQSIILFPLPDAVCRLRLWRETFCGDGFTLAEDIDFPAIASTYPLAGGAIINVLRHAGLMAAPRDPPVVLRSDILEAIRLEMKKDGRHVI</sequence>
<name>A0A2U0SFM4_9SPHN</name>
<dbReference type="AlphaFoldDB" id="A0A2U0SFM4"/>
<dbReference type="GO" id="GO:0005524">
    <property type="term" value="F:ATP binding"/>
    <property type="evidence" value="ECO:0007669"/>
    <property type="project" value="UniProtKB-KW"/>
</dbReference>
<keyword evidence="6" id="KW-1185">Reference proteome</keyword>
<reference evidence="5 6" key="1">
    <citation type="submission" date="2018-05" db="EMBL/GenBank/DDBJ databases">
        <title>Description of Sphingomonas pokkalii sp nov, isolated from the rhizosphere of saline tolerant pokkali rice and its draft genome analysis.</title>
        <authorList>
            <person name="Menon R."/>
            <person name="Kumari S."/>
            <person name="Rameshkumar N."/>
        </authorList>
    </citation>
    <scope>NUCLEOTIDE SEQUENCE [LARGE SCALE GENOMIC DNA]</scope>
    <source>
        <strain evidence="5 6">L3B27</strain>
    </source>
</reference>
<evidence type="ECO:0000256" key="2">
    <source>
        <dbReference type="ARBA" id="ARBA00022741"/>
    </source>
</evidence>
<evidence type="ECO:0000313" key="5">
    <source>
        <dbReference type="EMBL" id="PVX30085.1"/>
    </source>
</evidence>
<keyword evidence="3" id="KW-0067">ATP-binding</keyword>
<dbReference type="Pfam" id="PF00004">
    <property type="entry name" value="AAA"/>
    <property type="match status" value="1"/>
</dbReference>
<dbReference type="InterPro" id="IPR027417">
    <property type="entry name" value="P-loop_NTPase"/>
</dbReference>
<feature type="domain" description="AAA+ ATPase" evidence="4">
    <location>
        <begin position="242"/>
        <end position="374"/>
    </location>
</feature>
<dbReference type="InterPro" id="IPR050221">
    <property type="entry name" value="26S_Proteasome_ATPase"/>
</dbReference>
<dbReference type="GO" id="GO:0016887">
    <property type="term" value="F:ATP hydrolysis activity"/>
    <property type="evidence" value="ECO:0007669"/>
    <property type="project" value="InterPro"/>
</dbReference>
<comment type="caution">
    <text evidence="5">The sequence shown here is derived from an EMBL/GenBank/DDBJ whole genome shotgun (WGS) entry which is preliminary data.</text>
</comment>
<dbReference type="OrthoDB" id="7438987at2"/>
<evidence type="ECO:0000259" key="4">
    <source>
        <dbReference type="SMART" id="SM00382"/>
    </source>
</evidence>
<dbReference type="PANTHER" id="PTHR23073">
    <property type="entry name" value="26S PROTEASOME REGULATORY SUBUNIT"/>
    <property type="match status" value="1"/>
</dbReference>
<protein>
    <submittedName>
        <fullName evidence="5">AAA family ATPase</fullName>
    </submittedName>
</protein>
<dbReference type="InterPro" id="IPR003959">
    <property type="entry name" value="ATPase_AAA_core"/>
</dbReference>
<dbReference type="EMBL" id="QENQ01000001">
    <property type="protein sequence ID" value="PVX30085.1"/>
    <property type="molecule type" value="Genomic_DNA"/>
</dbReference>
<dbReference type="CDD" id="cd19481">
    <property type="entry name" value="RecA-like_protease"/>
    <property type="match status" value="1"/>
</dbReference>
<gene>
    <name evidence="5" type="ORF">DD559_12710</name>
</gene>
<dbReference type="Gene3D" id="3.40.50.300">
    <property type="entry name" value="P-loop containing nucleotide triphosphate hydrolases"/>
    <property type="match status" value="1"/>
</dbReference>
<evidence type="ECO:0000256" key="3">
    <source>
        <dbReference type="ARBA" id="ARBA00022840"/>
    </source>
</evidence>
<accession>A0A2U0SFM4</accession>
<keyword evidence="2" id="KW-0547">Nucleotide-binding</keyword>
<dbReference type="SUPFAM" id="SSF52540">
    <property type="entry name" value="P-loop containing nucleoside triphosphate hydrolases"/>
    <property type="match status" value="1"/>
</dbReference>
<evidence type="ECO:0000313" key="6">
    <source>
        <dbReference type="Proteomes" id="UP000245890"/>
    </source>
</evidence>